<evidence type="ECO:0000259" key="2">
    <source>
        <dbReference type="Pfam" id="PF06527"/>
    </source>
</evidence>
<sequence length="419" mass="46390">MTVAQGVRRWPIHPRPRPGEALTSWLGRLAAVYRLSVGQLLQHNLGPASALLNGATADDLDWDPPLALLEALAMRTGTESGELRLMTVGGWVPWLADTLDAERGSEAFHTYTRQDSVLLIPGEAGTNAVERWLPWLPADRPTRRAARRICPVCAAAPDPITPLTATIPLMLSCPEHGCRLEAEGDIALAAAMGKPPPHRTAPEHIQTLDRLTWMGMTTGTVVLPRQAVHVGLWLRMLRTLLDEVSISTSRLRRRSAAALELIWNTAAWPPRAGISVWRPYETLSIARQEAMLEATATALDLIRTGKITTCGTLGHLLTRQSHQDVYDGDRPDPAVEVRAFVHDGLRRSWEQATRDVEEWFATARTDPAVARQIFGILTHYSRTGEEYDRERDFMIRHGTPASFLPDPEPGRFAPSNGVR</sequence>
<evidence type="ECO:0000256" key="1">
    <source>
        <dbReference type="SAM" id="MobiDB-lite"/>
    </source>
</evidence>
<dbReference type="InterPro" id="IPR009492">
    <property type="entry name" value="TniQ"/>
</dbReference>
<protein>
    <submittedName>
        <fullName evidence="3">TniQ family protein</fullName>
    </submittedName>
</protein>
<reference evidence="4" key="1">
    <citation type="journal article" date="2019" name="Int. J. Syst. Evol. Microbiol.">
        <title>The Global Catalogue of Microorganisms (GCM) 10K type strain sequencing project: providing services to taxonomists for standard genome sequencing and annotation.</title>
        <authorList>
            <consortium name="The Broad Institute Genomics Platform"/>
            <consortium name="The Broad Institute Genome Sequencing Center for Infectious Disease"/>
            <person name="Wu L."/>
            <person name="Ma J."/>
        </authorList>
    </citation>
    <scope>NUCLEOTIDE SEQUENCE [LARGE SCALE GENOMIC DNA]</scope>
    <source>
        <strain evidence="4">JCM 10696</strain>
    </source>
</reference>
<dbReference type="EMBL" id="BAAAHH010000067">
    <property type="protein sequence ID" value="GAA0969683.1"/>
    <property type="molecule type" value="Genomic_DNA"/>
</dbReference>
<gene>
    <name evidence="3" type="ORF">GCM10009550_76650</name>
</gene>
<dbReference type="Proteomes" id="UP001500665">
    <property type="component" value="Unassembled WGS sequence"/>
</dbReference>
<dbReference type="Pfam" id="PF06527">
    <property type="entry name" value="TniQ"/>
    <property type="match status" value="1"/>
</dbReference>
<feature type="domain" description="TniQ" evidence="2">
    <location>
        <begin position="11"/>
        <end position="180"/>
    </location>
</feature>
<accession>A0ABP4CKP7</accession>
<organism evidence="3 4">
    <name type="scientific">Actinocorallia libanotica</name>
    <dbReference type="NCBI Taxonomy" id="46162"/>
    <lineage>
        <taxon>Bacteria</taxon>
        <taxon>Bacillati</taxon>
        <taxon>Actinomycetota</taxon>
        <taxon>Actinomycetes</taxon>
        <taxon>Streptosporangiales</taxon>
        <taxon>Thermomonosporaceae</taxon>
        <taxon>Actinocorallia</taxon>
    </lineage>
</organism>
<comment type="caution">
    <text evidence="3">The sequence shown here is derived from an EMBL/GenBank/DDBJ whole genome shotgun (WGS) entry which is preliminary data.</text>
</comment>
<evidence type="ECO:0000313" key="3">
    <source>
        <dbReference type="EMBL" id="GAA0969683.1"/>
    </source>
</evidence>
<evidence type="ECO:0000313" key="4">
    <source>
        <dbReference type="Proteomes" id="UP001500665"/>
    </source>
</evidence>
<name>A0ABP4CKP7_9ACTN</name>
<keyword evidence="4" id="KW-1185">Reference proteome</keyword>
<feature type="region of interest" description="Disordered" evidence="1">
    <location>
        <begin position="399"/>
        <end position="419"/>
    </location>
</feature>
<proteinExistence type="predicted"/>
<dbReference type="RefSeq" id="WP_344247611.1">
    <property type="nucleotide sequence ID" value="NZ_BAAAHH010000067.1"/>
</dbReference>